<proteinExistence type="predicted"/>
<protein>
    <submittedName>
        <fullName evidence="1">Uncharacterized protein</fullName>
    </submittedName>
</protein>
<dbReference type="EMBL" id="LAZR01001337">
    <property type="protein sequence ID" value="KKN46291.1"/>
    <property type="molecule type" value="Genomic_DNA"/>
</dbReference>
<reference evidence="1" key="1">
    <citation type="journal article" date="2015" name="Nature">
        <title>Complex archaea that bridge the gap between prokaryotes and eukaryotes.</title>
        <authorList>
            <person name="Spang A."/>
            <person name="Saw J.H."/>
            <person name="Jorgensen S.L."/>
            <person name="Zaremba-Niedzwiedzka K."/>
            <person name="Martijn J."/>
            <person name="Lind A.E."/>
            <person name="van Eijk R."/>
            <person name="Schleper C."/>
            <person name="Guy L."/>
            <person name="Ettema T.J."/>
        </authorList>
    </citation>
    <scope>NUCLEOTIDE SEQUENCE</scope>
</reference>
<dbReference type="AlphaFoldDB" id="A0A0F9TBL0"/>
<comment type="caution">
    <text evidence="1">The sequence shown here is derived from an EMBL/GenBank/DDBJ whole genome shotgun (WGS) entry which is preliminary data.</text>
</comment>
<evidence type="ECO:0000313" key="1">
    <source>
        <dbReference type="EMBL" id="KKN46291.1"/>
    </source>
</evidence>
<accession>A0A0F9TBL0</accession>
<sequence length="45" mass="5317">MFSRCGVGLRDLLLFWPGSTSETMEVRSHSWPAIYTPLFYYYLKP</sequence>
<gene>
    <name evidence="1" type="ORF">LCGC14_0674080</name>
</gene>
<name>A0A0F9TBL0_9ZZZZ</name>
<organism evidence="1">
    <name type="scientific">marine sediment metagenome</name>
    <dbReference type="NCBI Taxonomy" id="412755"/>
    <lineage>
        <taxon>unclassified sequences</taxon>
        <taxon>metagenomes</taxon>
        <taxon>ecological metagenomes</taxon>
    </lineage>
</organism>